<gene>
    <name evidence="4" type="ORF">BP5796_08070</name>
</gene>
<keyword evidence="2" id="KW-0812">Transmembrane</keyword>
<dbReference type="Proteomes" id="UP000256328">
    <property type="component" value="Unassembled WGS sequence"/>
</dbReference>
<keyword evidence="5" id="KW-1185">Reference proteome</keyword>
<feature type="compositionally biased region" description="Low complexity" evidence="1">
    <location>
        <begin position="101"/>
        <end position="126"/>
    </location>
</feature>
<organism evidence="4 5">
    <name type="scientific">Coleophoma crateriformis</name>
    <dbReference type="NCBI Taxonomy" id="565419"/>
    <lineage>
        <taxon>Eukaryota</taxon>
        <taxon>Fungi</taxon>
        <taxon>Dikarya</taxon>
        <taxon>Ascomycota</taxon>
        <taxon>Pezizomycotina</taxon>
        <taxon>Leotiomycetes</taxon>
        <taxon>Helotiales</taxon>
        <taxon>Dermateaceae</taxon>
        <taxon>Coleophoma</taxon>
    </lineage>
</organism>
<evidence type="ECO:0000256" key="1">
    <source>
        <dbReference type="SAM" id="MobiDB-lite"/>
    </source>
</evidence>
<name>A0A3D8RDL6_9HELO</name>
<dbReference type="InterPro" id="IPR056722">
    <property type="entry name" value="DUF7820"/>
</dbReference>
<dbReference type="PANTHER" id="PTHR42078:SF1">
    <property type="entry name" value="GLUCAN 1, 4-ALPHA-GLUCOSIDASE"/>
    <property type="match status" value="1"/>
</dbReference>
<feature type="transmembrane region" description="Helical" evidence="2">
    <location>
        <begin position="334"/>
        <end position="358"/>
    </location>
</feature>
<evidence type="ECO:0000259" key="3">
    <source>
        <dbReference type="Pfam" id="PF25130"/>
    </source>
</evidence>
<dbReference type="EMBL" id="PDLN01000011">
    <property type="protein sequence ID" value="RDW72036.1"/>
    <property type="molecule type" value="Genomic_DNA"/>
</dbReference>
<keyword evidence="2" id="KW-1133">Transmembrane helix</keyword>
<comment type="caution">
    <text evidence="4">The sequence shown here is derived from an EMBL/GenBank/DDBJ whole genome shotgun (WGS) entry which is preliminary data.</text>
</comment>
<evidence type="ECO:0000313" key="5">
    <source>
        <dbReference type="Proteomes" id="UP000256328"/>
    </source>
</evidence>
<feature type="compositionally biased region" description="Low complexity" evidence="1">
    <location>
        <begin position="284"/>
        <end position="299"/>
    </location>
</feature>
<proteinExistence type="predicted"/>
<dbReference type="Pfam" id="PF25130">
    <property type="entry name" value="DUF7820"/>
    <property type="match status" value="1"/>
</dbReference>
<dbReference type="PANTHER" id="PTHR42078">
    <property type="entry name" value="GLUCAN 1, 4-ALPHA-GLUCOSIDASE"/>
    <property type="match status" value="1"/>
</dbReference>
<dbReference type="OrthoDB" id="5384459at2759"/>
<feature type="region of interest" description="Disordered" evidence="1">
    <location>
        <begin position="1"/>
        <end position="191"/>
    </location>
</feature>
<accession>A0A3D8RDL6</accession>
<feature type="compositionally biased region" description="Polar residues" evidence="1">
    <location>
        <begin position="140"/>
        <end position="150"/>
    </location>
</feature>
<reference evidence="4 5" key="1">
    <citation type="journal article" date="2018" name="IMA Fungus">
        <title>IMA Genome-F 9: Draft genome sequence of Annulohypoxylon stygium, Aspergillus mulundensis, Berkeleyomyces basicola (syn. Thielaviopsis basicola), Ceratocystis smalleyi, two Cercospora beticola strains, Coleophoma cylindrospora, Fusarium fracticaudum, Phialophora cf. hyalina, and Morchella septimelata.</title>
        <authorList>
            <person name="Wingfield B.D."/>
            <person name="Bills G.F."/>
            <person name="Dong Y."/>
            <person name="Huang W."/>
            <person name="Nel W.J."/>
            <person name="Swalarsk-Parry B.S."/>
            <person name="Vaghefi N."/>
            <person name="Wilken P.M."/>
            <person name="An Z."/>
            <person name="de Beer Z.W."/>
            <person name="De Vos L."/>
            <person name="Chen L."/>
            <person name="Duong T.A."/>
            <person name="Gao Y."/>
            <person name="Hammerbacher A."/>
            <person name="Kikkert J.R."/>
            <person name="Li Y."/>
            <person name="Li H."/>
            <person name="Li K."/>
            <person name="Li Q."/>
            <person name="Liu X."/>
            <person name="Ma X."/>
            <person name="Naidoo K."/>
            <person name="Pethybridge S.J."/>
            <person name="Sun J."/>
            <person name="Steenkamp E.T."/>
            <person name="van der Nest M.A."/>
            <person name="van Wyk S."/>
            <person name="Wingfield M.J."/>
            <person name="Xiong C."/>
            <person name="Yue Q."/>
            <person name="Zhang X."/>
        </authorList>
    </citation>
    <scope>NUCLEOTIDE SEQUENCE [LARGE SCALE GENOMIC DNA]</scope>
    <source>
        <strain evidence="4 5">BP5796</strain>
    </source>
</reference>
<feature type="domain" description="DUF7820" evidence="3">
    <location>
        <begin position="386"/>
        <end position="697"/>
    </location>
</feature>
<evidence type="ECO:0000313" key="4">
    <source>
        <dbReference type="EMBL" id="RDW72036.1"/>
    </source>
</evidence>
<feature type="compositionally biased region" description="Low complexity" evidence="1">
    <location>
        <begin position="156"/>
        <end position="168"/>
    </location>
</feature>
<dbReference type="AlphaFoldDB" id="A0A3D8RDL6"/>
<feature type="region of interest" description="Disordered" evidence="1">
    <location>
        <begin position="278"/>
        <end position="299"/>
    </location>
</feature>
<sequence length="698" mass="74241">MATPKRSASIERRASMRTSMRLSRQPEDEDEFALAAMGISDGGYRPAEMTAGPQSMSSNVELPPQRRTASPPPRPSSISKPKGLDSFALRHDGQMGPIAESSTVGGSSTSQSITRSSTVSSDSGMSYVRPESPYRGPTAPSHSYQMYSQDSRLERTASVATSVAAPVVERNYTGPSGPTHPYGMYPQSTVPETDGQNVSPMAPIPVGFPGLNNNYQRRLGPDGEEIAGIIGPDGHTEELPPYTQYPDEALARKTRPNVVVPVTGAGGIGLATRNPEFASQEDLSSPQSGRSSRSFTSEASSHRVNTAAYAVSEKPPLKRWQQIARKKACGIVPVWAFVLVGVALILFGIILGATLYALKPKSNSNKKHNVHPQSSGSGNAQSAVATVTTTFDASPVTTVPTNLPTLPTGVFALPIQLPSTVQSSCMDSTAESAAWSCNLPGSPLQVNVQAIPGQDSTHSNEIEINFGNNSMPVFPYGAQPPTLTEAQVLSLVIDNQDSSKGPAWFFQTTYNKLVVLPESILNAGMTKREAYAQYPPIQDFQRKGVAQPGDKPWFCYWNGTLLEAFLYVNLTSSAAQQSASASSAAVTQTITGAASTATSDPQFLAGYPKVIKVEERRVPRGSQAITPYCVQQSIDGNGVASPYVNSTGQVVTLYLNETEPTSVSPVSKRTLPVVVGERALALEARSSSSDCACVWLST</sequence>
<protein>
    <recommendedName>
        <fullName evidence="3">DUF7820 domain-containing protein</fullName>
    </recommendedName>
</protein>
<keyword evidence="2" id="KW-0472">Membrane</keyword>
<evidence type="ECO:0000256" key="2">
    <source>
        <dbReference type="SAM" id="Phobius"/>
    </source>
</evidence>